<feature type="region of interest" description="Disordered" evidence="5">
    <location>
        <begin position="27"/>
        <end position="65"/>
    </location>
</feature>
<evidence type="ECO:0000256" key="4">
    <source>
        <dbReference type="ARBA" id="ARBA00023242"/>
    </source>
</evidence>
<evidence type="ECO:0000313" key="9">
    <source>
        <dbReference type="EMBL" id="KAG6954133.1"/>
    </source>
</evidence>
<dbReference type="PANTHER" id="PTHR21483:SF18">
    <property type="entry name" value="RNA POLYMERASE II-ASSOCIATED PROTEIN 1"/>
    <property type="match status" value="1"/>
</dbReference>
<feature type="domain" description="RPAP1/MINIYO-like TPR repeats" evidence="8">
    <location>
        <begin position="985"/>
        <end position="1096"/>
    </location>
</feature>
<dbReference type="EMBL" id="JAENGZ010000767">
    <property type="protein sequence ID" value="KAG6954133.1"/>
    <property type="molecule type" value="Genomic_DNA"/>
</dbReference>
<evidence type="ECO:0000256" key="5">
    <source>
        <dbReference type="SAM" id="MobiDB-lite"/>
    </source>
</evidence>
<keyword evidence="3" id="KW-0804">Transcription</keyword>
<dbReference type="InterPro" id="IPR039913">
    <property type="entry name" value="RPAP1/Rba50"/>
</dbReference>
<feature type="domain" description="RPAP1 C-terminal" evidence="6">
    <location>
        <begin position="266"/>
        <end position="329"/>
    </location>
</feature>
<protein>
    <recommendedName>
        <fullName evidence="11">RNA polymerase II-associated protein 1</fullName>
    </recommendedName>
</protein>
<dbReference type="InterPro" id="IPR013929">
    <property type="entry name" value="RPAP1_C"/>
</dbReference>
<evidence type="ECO:0000256" key="3">
    <source>
        <dbReference type="ARBA" id="ARBA00023163"/>
    </source>
</evidence>
<evidence type="ECO:0000259" key="8">
    <source>
        <dbReference type="Pfam" id="PF25766"/>
    </source>
</evidence>
<dbReference type="VEuPathDB" id="FungiDB:PC110_g17843"/>
<feature type="compositionally biased region" description="Basic and acidic residues" evidence="5">
    <location>
        <begin position="113"/>
        <end position="130"/>
    </location>
</feature>
<keyword evidence="4" id="KW-0539">Nucleus</keyword>
<proteinExistence type="inferred from homology"/>
<dbReference type="Proteomes" id="UP000688947">
    <property type="component" value="Unassembled WGS sequence"/>
</dbReference>
<evidence type="ECO:0000313" key="10">
    <source>
        <dbReference type="Proteomes" id="UP000688947"/>
    </source>
</evidence>
<evidence type="ECO:0000256" key="2">
    <source>
        <dbReference type="ARBA" id="ARBA00009953"/>
    </source>
</evidence>
<dbReference type="Pfam" id="PF08620">
    <property type="entry name" value="RPAP1_C"/>
    <property type="match status" value="1"/>
</dbReference>
<dbReference type="PANTHER" id="PTHR21483">
    <property type="entry name" value="RNA POLYMERASE II-ASSOCIATED PROTEIN 1"/>
    <property type="match status" value="1"/>
</dbReference>
<dbReference type="Pfam" id="PF25766">
    <property type="entry name" value="TPR_RPAP1"/>
    <property type="match status" value="1"/>
</dbReference>
<feature type="region of interest" description="Disordered" evidence="5">
    <location>
        <begin position="84"/>
        <end position="130"/>
    </location>
</feature>
<evidence type="ECO:0008006" key="11">
    <source>
        <dbReference type="Google" id="ProtNLM"/>
    </source>
</evidence>
<name>A0A8T1U521_9STRA</name>
<sequence length="1175" mass="130187">MSAQPSANGVDMDAELAQLLLEQEQFLSQKKQPSAKVSRRGASPKVSASKTSEKASESALDEGPQVLKGVVERQVAPVGQQSFVFAPKPSGFPAVKRRGPGQSLFGRRRREAKAKEQEEEQGKHLDQEGRDIDAANRAKLQEMSPQEILEAQQELLRTLDPKLVEKLKSRRKKEKKREENVVKAGKKVSIGESIVKHDEEKEQVQKEEMIKSLAAVKTEEELHEQSKLLPAEERAKLDWTQTTKTDEKAHGKKISRPVVEDATLERFDLDGKMLDATDAELPVHSGLFHHGDDPDAAGYTLPELLHLARSSMASQRAMALNVVAKILHNRQLQEHTGLPVTPRVLPRDMAMTLRIVLDDQNYTALSAGVSALHAFIVPVDDGSSDESYLSELKHGTVVLPPRVHLHRNGLAENKNHSHEVEEVVYIDTAEADDGTSISDEDLAALDPVQALLNMDLGTRLRYILETIQLPDQSATEKMLDILIAVARHSPRAAHEISSNARLLKLLQQQYIENEQVLTFQEDNIRSLQLSLKALELVRALCQGQRSVASALIASGLIQSTKGFLALKEVPSGDVDDEAAALFGRMQVESLRIWRILLGYGLDFHCFAYLFPALSGFMQHATAASTARNVALFAALETFCGLESVHEAQHYFNQLGFFLDAAKYEATFSGQVKTPLLVAATSAVASSSAKFSSTLIQACELTLLLGELIATGQSDVVSFNANFVQNVYHQALILVERLGGGGEYLTARLFAGVLFHQRTLQMLGVFSEEADATRMSRVLIPIYQALVNATPEQEAHSAPIFTSVSSVHKFSCHLRLPQEEQDYIPSNLPLTSFWMVSPLSRIEYNTSRDGKPTDVGPSRAQSDEMKLIVSATCRFVFEFERLAPSMASIPSIAELRPEDKLFHLMHVFFAGSDVLFDDHVDAALRQLLPKLVKPILLSSDSRLLYQGILRNLKRFQSLESGEELEPPKNSSLSFSSDERQVLTFVEKLMAEFTASSFGNSHFAQCVTLLLTSDFPLELRKFVWKELQESHLLHTLAPFEVSSAELFKRCTRGTSPDAKTLQFMQQAVCMKQVSPARGAFAYSVAIHHIVVYLFAEGDASTMSFARQNFAQTHTTEASPSIWGHLLSYDAATNTALLREEHGSILPERVTKLRSQAAFSSDQRLAFEATVSLLENTK</sequence>
<dbReference type="InterPro" id="IPR057989">
    <property type="entry name" value="TPR_RPAP1/MINIYO-like"/>
</dbReference>
<accession>A0A8T1U521</accession>
<dbReference type="GO" id="GO:0006366">
    <property type="term" value="P:transcription by RNA polymerase II"/>
    <property type="evidence" value="ECO:0007669"/>
    <property type="project" value="InterPro"/>
</dbReference>
<dbReference type="OrthoDB" id="348201at2759"/>
<dbReference type="AlphaFoldDB" id="A0A8T1U521"/>
<gene>
    <name evidence="9" type="ORF">JG687_00011974</name>
</gene>
<comment type="caution">
    <text evidence="9">The sequence shown here is derived from an EMBL/GenBank/DDBJ whole genome shotgun (WGS) entry which is preliminary data.</text>
</comment>
<evidence type="ECO:0000259" key="7">
    <source>
        <dbReference type="Pfam" id="PF08621"/>
    </source>
</evidence>
<feature type="domain" description="RPAP1 N-terminal" evidence="7">
    <location>
        <begin position="131"/>
        <end position="174"/>
    </location>
</feature>
<reference evidence="9" key="1">
    <citation type="submission" date="2021-01" db="EMBL/GenBank/DDBJ databases">
        <title>Phytophthora aleatoria, a newly-described species from Pinus radiata is distinct from Phytophthora cactorum isolates based on comparative genomics.</title>
        <authorList>
            <person name="Mcdougal R."/>
            <person name="Panda P."/>
            <person name="Williams N."/>
            <person name="Studholme D.J."/>
        </authorList>
    </citation>
    <scope>NUCLEOTIDE SEQUENCE</scope>
    <source>
        <strain evidence="9">NZFS 3830</strain>
    </source>
</reference>
<comment type="similarity">
    <text evidence="2">Belongs to the RPAP1 family.</text>
</comment>
<organism evidence="9 10">
    <name type="scientific">Phytophthora cactorum</name>
    <dbReference type="NCBI Taxonomy" id="29920"/>
    <lineage>
        <taxon>Eukaryota</taxon>
        <taxon>Sar</taxon>
        <taxon>Stramenopiles</taxon>
        <taxon>Oomycota</taxon>
        <taxon>Peronosporomycetes</taxon>
        <taxon>Peronosporales</taxon>
        <taxon>Peronosporaceae</taxon>
        <taxon>Phytophthora</taxon>
    </lineage>
</organism>
<evidence type="ECO:0000259" key="6">
    <source>
        <dbReference type="Pfam" id="PF08620"/>
    </source>
</evidence>
<comment type="subcellular location">
    <subcellularLocation>
        <location evidence="1">Nucleus</location>
    </subcellularLocation>
</comment>
<dbReference type="Pfam" id="PF08621">
    <property type="entry name" value="RPAP1_N"/>
    <property type="match status" value="1"/>
</dbReference>
<evidence type="ECO:0000256" key="1">
    <source>
        <dbReference type="ARBA" id="ARBA00004123"/>
    </source>
</evidence>
<dbReference type="InterPro" id="IPR013930">
    <property type="entry name" value="RPAP1_N"/>
</dbReference>